<dbReference type="GeneID" id="301844163"/>
<organism evidence="3 4">
    <name type="scientific">Amycolatopsis thermoflava</name>
    <dbReference type="NCBI Taxonomy" id="84480"/>
    <lineage>
        <taxon>Bacteria</taxon>
        <taxon>Bacillati</taxon>
        <taxon>Actinomycetota</taxon>
        <taxon>Actinomycetes</taxon>
        <taxon>Pseudonocardiales</taxon>
        <taxon>Pseudonocardiaceae</taxon>
        <taxon>Amycolatopsis</taxon>
        <taxon>Amycolatopsis methanolica group</taxon>
    </lineage>
</organism>
<keyword evidence="2" id="KW-1133">Transmembrane helix</keyword>
<name>A0A3N2GW77_9PSEU</name>
<dbReference type="EMBL" id="RKHY01000001">
    <property type="protein sequence ID" value="ROS40439.1"/>
    <property type="molecule type" value="Genomic_DNA"/>
</dbReference>
<evidence type="ECO:0000256" key="2">
    <source>
        <dbReference type="SAM" id="Phobius"/>
    </source>
</evidence>
<dbReference type="RefSeq" id="WP_167499034.1">
    <property type="nucleotide sequence ID" value="NZ_RKHY01000001.1"/>
</dbReference>
<feature type="compositionally biased region" description="Pro residues" evidence="1">
    <location>
        <begin position="108"/>
        <end position="125"/>
    </location>
</feature>
<evidence type="ECO:0000313" key="3">
    <source>
        <dbReference type="EMBL" id="ROS40439.1"/>
    </source>
</evidence>
<keyword evidence="2" id="KW-0812">Transmembrane</keyword>
<protein>
    <submittedName>
        <fullName evidence="3">Uncharacterized protein</fullName>
    </submittedName>
</protein>
<accession>A0A3N2GW77</accession>
<evidence type="ECO:0000313" key="4">
    <source>
        <dbReference type="Proteomes" id="UP000274843"/>
    </source>
</evidence>
<comment type="caution">
    <text evidence="3">The sequence shown here is derived from an EMBL/GenBank/DDBJ whole genome shotgun (WGS) entry which is preliminary data.</text>
</comment>
<dbReference type="AlphaFoldDB" id="A0A3N2GW77"/>
<gene>
    <name evidence="3" type="ORF">EDD35_2772</name>
</gene>
<feature type="region of interest" description="Disordered" evidence="1">
    <location>
        <begin position="1"/>
        <end position="46"/>
    </location>
</feature>
<keyword evidence="2" id="KW-0472">Membrane</keyword>
<evidence type="ECO:0000256" key="1">
    <source>
        <dbReference type="SAM" id="MobiDB-lite"/>
    </source>
</evidence>
<feature type="region of interest" description="Disordered" evidence="1">
    <location>
        <begin position="60"/>
        <end position="127"/>
    </location>
</feature>
<dbReference type="Proteomes" id="UP000274843">
    <property type="component" value="Unassembled WGS sequence"/>
</dbReference>
<feature type="compositionally biased region" description="Polar residues" evidence="1">
    <location>
        <begin position="60"/>
        <end position="72"/>
    </location>
</feature>
<sequence length="312" mass="33758">MVEQRPGQQPDEPSRDPSGEPPAGSSAVEPAQPQLDPEQLRQFQQFQQFQDFLRYTEAQRQSYTDAQRQSNGELAPVQNAPVQSAPGYGPVQNPPVPGPPTQAGHGGPPVPPPPYGQLQPLPQPGPKIRAPKWAKRLAGKLLSALLFLIVLIVAGKLAYNHFFPEDDPDLPAAQTGGGTYHTNEILSVNPYEAARQVYQQVAYGQPDRACGLFETATQQQFATDLQYPDCREAVLDLKRQVTNMTAYAGSLPFGSSQPVQGTVARIDSCDYQISGGPALGVFVITKVGDQWLITGHEPGPRTCPTPTTPTSR</sequence>
<proteinExistence type="predicted"/>
<feature type="transmembrane region" description="Helical" evidence="2">
    <location>
        <begin position="137"/>
        <end position="159"/>
    </location>
</feature>
<keyword evidence="4" id="KW-1185">Reference proteome</keyword>
<reference evidence="3 4" key="1">
    <citation type="submission" date="2018-11" db="EMBL/GenBank/DDBJ databases">
        <title>Sequencing the genomes of 1000 actinobacteria strains.</title>
        <authorList>
            <person name="Klenk H.-P."/>
        </authorList>
    </citation>
    <scope>NUCLEOTIDE SEQUENCE [LARGE SCALE GENOMIC DNA]</scope>
    <source>
        <strain evidence="3 4">DSM 44348</strain>
    </source>
</reference>